<dbReference type="PROSITE" id="PS51352">
    <property type="entry name" value="THIOREDOXIN_2"/>
    <property type="match status" value="1"/>
</dbReference>
<dbReference type="PANTHER" id="PTHR12151:SF25">
    <property type="entry name" value="LINALOOL DEHYDRATASE_ISOMERASE DOMAIN-CONTAINING PROTEIN"/>
    <property type="match status" value="1"/>
</dbReference>
<evidence type="ECO:0000259" key="6">
    <source>
        <dbReference type="PROSITE" id="PS51352"/>
    </source>
</evidence>
<sequence length="231" mass="26364">MKNKYSYIGIAFIVLLFGTYVARNFKYHANTKSTSLKNIKPNNLPDASGLSYLVINNEARKMPEFTFTDQNNQIISNIDYSNKVFVAEFFFTTCPSICPIMNRNMLLLEEEFGERDDFGIASFTINPSVDTPLKLKEYAESYGVTSLNWHFLTGDREAIYEMANKGLNIFAGINPEVAGGFEHQGYFALVDRNGYLRSRTDKFGNPKIFYQGTETEEVELLKEDIDLLLNE</sequence>
<gene>
    <name evidence="7" type="ORF">AXE80_01755</name>
</gene>
<keyword evidence="5" id="KW-0812">Transmembrane</keyword>
<organism evidence="7 8">
    <name type="scientific">Wenyingzhuangia fucanilytica</name>
    <dbReference type="NCBI Taxonomy" id="1790137"/>
    <lineage>
        <taxon>Bacteria</taxon>
        <taxon>Pseudomonadati</taxon>
        <taxon>Bacteroidota</taxon>
        <taxon>Flavobacteriia</taxon>
        <taxon>Flavobacteriales</taxon>
        <taxon>Flavobacteriaceae</taxon>
        <taxon>Wenyingzhuangia</taxon>
    </lineage>
</organism>
<evidence type="ECO:0000256" key="4">
    <source>
        <dbReference type="PIRSR" id="PIRSR603782-2"/>
    </source>
</evidence>
<dbReference type="PANTHER" id="PTHR12151">
    <property type="entry name" value="ELECTRON TRANSPORT PROTIN SCO1/SENC FAMILY MEMBER"/>
    <property type="match status" value="1"/>
</dbReference>
<feature type="domain" description="Thioredoxin" evidence="6">
    <location>
        <begin position="56"/>
        <end position="230"/>
    </location>
</feature>
<dbReference type="RefSeq" id="WP_068824202.1">
    <property type="nucleotide sequence ID" value="NZ_CP014224.1"/>
</dbReference>
<feature type="binding site" evidence="3">
    <location>
        <position position="98"/>
    </location>
    <ligand>
        <name>Cu cation</name>
        <dbReference type="ChEBI" id="CHEBI:23378"/>
    </ligand>
</feature>
<feature type="disulfide bond" description="Redox-active" evidence="4">
    <location>
        <begin position="94"/>
        <end position="98"/>
    </location>
</feature>
<evidence type="ECO:0000256" key="5">
    <source>
        <dbReference type="SAM" id="Phobius"/>
    </source>
</evidence>
<dbReference type="KEGG" id="wfu:AXE80_01755"/>
<feature type="transmembrane region" description="Helical" evidence="5">
    <location>
        <begin position="6"/>
        <end position="22"/>
    </location>
</feature>
<keyword evidence="4" id="KW-1015">Disulfide bond</keyword>
<dbReference type="SUPFAM" id="SSF52833">
    <property type="entry name" value="Thioredoxin-like"/>
    <property type="match status" value="1"/>
</dbReference>
<dbReference type="GO" id="GO:0046872">
    <property type="term" value="F:metal ion binding"/>
    <property type="evidence" value="ECO:0007669"/>
    <property type="project" value="UniProtKB-KW"/>
</dbReference>
<protein>
    <submittedName>
        <fullName evidence="7">Photosynthetic protein synthase II</fullName>
    </submittedName>
</protein>
<dbReference type="Proteomes" id="UP000092967">
    <property type="component" value="Chromosome"/>
</dbReference>
<evidence type="ECO:0000313" key="8">
    <source>
        <dbReference type="Proteomes" id="UP000092967"/>
    </source>
</evidence>
<proteinExistence type="inferred from homology"/>
<evidence type="ECO:0000313" key="7">
    <source>
        <dbReference type="EMBL" id="ANW95098.1"/>
    </source>
</evidence>
<dbReference type="Gene3D" id="3.40.30.10">
    <property type="entry name" value="Glutaredoxin"/>
    <property type="match status" value="1"/>
</dbReference>
<keyword evidence="2 3" id="KW-0186">Copper</keyword>
<comment type="similarity">
    <text evidence="1">Belongs to the SCO1/2 family.</text>
</comment>
<keyword evidence="5" id="KW-1133">Transmembrane helix</keyword>
<evidence type="ECO:0000256" key="1">
    <source>
        <dbReference type="ARBA" id="ARBA00010996"/>
    </source>
</evidence>
<dbReference type="InterPro" id="IPR013766">
    <property type="entry name" value="Thioredoxin_domain"/>
</dbReference>
<keyword evidence="8" id="KW-1185">Reference proteome</keyword>
<evidence type="ECO:0000256" key="2">
    <source>
        <dbReference type="ARBA" id="ARBA00023008"/>
    </source>
</evidence>
<keyword evidence="3" id="KW-0479">Metal-binding</keyword>
<keyword evidence="5" id="KW-0472">Membrane</keyword>
<dbReference type="CDD" id="cd02968">
    <property type="entry name" value="SCO"/>
    <property type="match status" value="1"/>
</dbReference>
<dbReference type="InterPro" id="IPR036249">
    <property type="entry name" value="Thioredoxin-like_sf"/>
</dbReference>
<reference evidence="7 8" key="1">
    <citation type="submission" date="2016-02" db="EMBL/GenBank/DDBJ databases">
        <authorList>
            <person name="Wen L."/>
            <person name="He K."/>
            <person name="Yang H."/>
        </authorList>
    </citation>
    <scope>NUCLEOTIDE SEQUENCE [LARGE SCALE GENOMIC DNA]</scope>
    <source>
        <strain evidence="7 8">CZ1127</strain>
    </source>
</reference>
<accession>A0A1B1Y2X1</accession>
<dbReference type="AlphaFoldDB" id="A0A1B1Y2X1"/>
<feature type="binding site" evidence="3">
    <location>
        <position position="94"/>
    </location>
    <ligand>
        <name>Cu cation</name>
        <dbReference type="ChEBI" id="CHEBI:23378"/>
    </ligand>
</feature>
<dbReference type="InterPro" id="IPR003782">
    <property type="entry name" value="SCO1/SenC"/>
</dbReference>
<feature type="binding site" evidence="3">
    <location>
        <position position="183"/>
    </location>
    <ligand>
        <name>Cu cation</name>
        <dbReference type="ChEBI" id="CHEBI:23378"/>
    </ligand>
</feature>
<name>A0A1B1Y2X1_9FLAO</name>
<dbReference type="Pfam" id="PF02630">
    <property type="entry name" value="SCO1-SenC"/>
    <property type="match status" value="1"/>
</dbReference>
<dbReference type="STRING" id="1790137.AXE80_01755"/>
<evidence type="ECO:0000256" key="3">
    <source>
        <dbReference type="PIRSR" id="PIRSR603782-1"/>
    </source>
</evidence>
<dbReference type="EMBL" id="CP014224">
    <property type="protein sequence ID" value="ANW95098.1"/>
    <property type="molecule type" value="Genomic_DNA"/>
</dbReference>
<dbReference type="OrthoDB" id="9811998at2"/>